<protein>
    <recommendedName>
        <fullName evidence="5">3-methylitaconate isomerase</fullName>
    </recommendedName>
</protein>
<keyword evidence="4" id="KW-1185">Reference proteome</keyword>
<comment type="similarity">
    <text evidence="1">Belongs to the PrpF family.</text>
</comment>
<keyword evidence="2" id="KW-0413">Isomerase</keyword>
<dbReference type="Proteomes" id="UP001214415">
    <property type="component" value="Chromosome 4"/>
</dbReference>
<gene>
    <name evidence="3" type="ORF">MEQU1_002297</name>
</gene>
<sequence length="452" mass="48059">MRVPVELYRGGTSRGLVLATQALAPFPQDVRNRILCTAMGSPDPDGRQIDGVGGGVSSLSKVAVVSVPASEVSRRVYEAVRRIGRAYAFPGIADADDPRRAADPRTGYDVVYRFGQVPVNSGFDIDWSSTCGNFLAAVALRAYTHHAPSFHARIAEAATGSEHRLPLRLLLADSGKRVTVHVPLQRTDSGTWIFSTKADTQIAGVPGRAPGMQIHIPLDGAPLPTGRARDIVQLAGRDVPVSIVDTGLPVVFVHAADLQVPPERIVQTAAQLDADTDLLARVEMVRQQAARLSPKLTAQLCLSAPKVCLVHPRTAYTTSGGQHVAKNDMDLLVRAVSVGQVHRSIMATALSALVTASAYENSVVTEAWCQGGGSLCPQSAARSKAYDLRALTVGHPAGTSLAMVQLAHKEPSAVVYDRTARCILRGEADIPPFPELSHARAIGPSHVHREGP</sequence>
<reference evidence="3" key="1">
    <citation type="submission" date="2023-03" db="EMBL/GenBank/DDBJ databases">
        <title>Mating type loci evolution in Malassezia.</title>
        <authorList>
            <person name="Coelho M.A."/>
        </authorList>
    </citation>
    <scope>NUCLEOTIDE SEQUENCE</scope>
    <source>
        <strain evidence="3">CBS 12830</strain>
    </source>
</reference>
<evidence type="ECO:0000313" key="3">
    <source>
        <dbReference type="EMBL" id="WFD23603.1"/>
    </source>
</evidence>
<dbReference type="SUPFAM" id="SSF54506">
    <property type="entry name" value="Diaminopimelate epimerase-like"/>
    <property type="match status" value="2"/>
</dbReference>
<evidence type="ECO:0008006" key="5">
    <source>
        <dbReference type="Google" id="ProtNLM"/>
    </source>
</evidence>
<dbReference type="PANTHER" id="PTHR43709:SF2">
    <property type="entry name" value="DUF453 DOMAIN PROTEIN (AFU_ORTHOLOGUE AFUA_6G00360)"/>
    <property type="match status" value="1"/>
</dbReference>
<name>A0AAF0J0L3_9BASI</name>
<proteinExistence type="inferred from homology"/>
<organism evidence="3 4">
    <name type="scientific">Malassezia equina</name>
    <dbReference type="NCBI Taxonomy" id="1381935"/>
    <lineage>
        <taxon>Eukaryota</taxon>
        <taxon>Fungi</taxon>
        <taxon>Dikarya</taxon>
        <taxon>Basidiomycota</taxon>
        <taxon>Ustilaginomycotina</taxon>
        <taxon>Malasseziomycetes</taxon>
        <taxon>Malasseziales</taxon>
        <taxon>Malasseziaceae</taxon>
        <taxon>Malassezia</taxon>
    </lineage>
</organism>
<dbReference type="PANTHER" id="PTHR43709">
    <property type="entry name" value="ACONITATE ISOMERASE-RELATED"/>
    <property type="match status" value="1"/>
</dbReference>
<dbReference type="EMBL" id="CP119903">
    <property type="protein sequence ID" value="WFD23603.1"/>
    <property type="molecule type" value="Genomic_DNA"/>
</dbReference>
<evidence type="ECO:0000256" key="2">
    <source>
        <dbReference type="ARBA" id="ARBA00023235"/>
    </source>
</evidence>
<evidence type="ECO:0000313" key="4">
    <source>
        <dbReference type="Proteomes" id="UP001214415"/>
    </source>
</evidence>
<dbReference type="Pfam" id="PF04303">
    <property type="entry name" value="PrpF"/>
    <property type="match status" value="2"/>
</dbReference>
<dbReference type="AlphaFoldDB" id="A0AAF0J0L3"/>
<accession>A0AAF0J0L3</accession>
<dbReference type="GO" id="GO:0016853">
    <property type="term" value="F:isomerase activity"/>
    <property type="evidence" value="ECO:0007669"/>
    <property type="project" value="UniProtKB-KW"/>
</dbReference>
<dbReference type="Gene3D" id="3.10.310.10">
    <property type="entry name" value="Diaminopimelate Epimerase, Chain A, domain 1"/>
    <property type="match status" value="2"/>
</dbReference>
<dbReference type="InterPro" id="IPR007400">
    <property type="entry name" value="PrpF-like"/>
</dbReference>
<evidence type="ECO:0000256" key="1">
    <source>
        <dbReference type="ARBA" id="ARBA00007673"/>
    </source>
</evidence>